<dbReference type="InterPro" id="IPR013154">
    <property type="entry name" value="ADH-like_N"/>
</dbReference>
<organism evidence="3 4">
    <name type="scientific">Allostreptomyces psammosilenae</name>
    <dbReference type="NCBI Taxonomy" id="1892865"/>
    <lineage>
        <taxon>Bacteria</taxon>
        <taxon>Bacillati</taxon>
        <taxon>Actinomycetota</taxon>
        <taxon>Actinomycetes</taxon>
        <taxon>Kitasatosporales</taxon>
        <taxon>Streptomycetaceae</taxon>
        <taxon>Allostreptomyces</taxon>
    </lineage>
</organism>
<keyword evidence="4" id="KW-1185">Reference proteome</keyword>
<feature type="domain" description="Enoyl reductase (ER)" evidence="2">
    <location>
        <begin position="17"/>
        <end position="334"/>
    </location>
</feature>
<dbReference type="Gene3D" id="3.40.50.720">
    <property type="entry name" value="NAD(P)-binding Rossmann-like Domain"/>
    <property type="match status" value="1"/>
</dbReference>
<evidence type="ECO:0000313" key="3">
    <source>
        <dbReference type="EMBL" id="NYI06784.1"/>
    </source>
</evidence>
<reference evidence="3 4" key="1">
    <citation type="submission" date="2020-07" db="EMBL/GenBank/DDBJ databases">
        <title>Sequencing the genomes of 1000 actinobacteria strains.</title>
        <authorList>
            <person name="Klenk H.-P."/>
        </authorList>
    </citation>
    <scope>NUCLEOTIDE SEQUENCE [LARGE SCALE GENOMIC DNA]</scope>
    <source>
        <strain evidence="3 4">DSM 42178</strain>
    </source>
</reference>
<dbReference type="InterPro" id="IPR020843">
    <property type="entry name" value="ER"/>
</dbReference>
<dbReference type="PANTHER" id="PTHR44154:SF1">
    <property type="entry name" value="QUINONE OXIDOREDUCTASE"/>
    <property type="match status" value="1"/>
</dbReference>
<dbReference type="Gene3D" id="3.90.180.10">
    <property type="entry name" value="Medium-chain alcohol dehydrogenases, catalytic domain"/>
    <property type="match status" value="1"/>
</dbReference>
<dbReference type="RefSeq" id="WP_179815313.1">
    <property type="nucleotide sequence ID" value="NZ_JACBZD010000001.1"/>
</dbReference>
<dbReference type="Proteomes" id="UP000567795">
    <property type="component" value="Unassembled WGS sequence"/>
</dbReference>
<dbReference type="EMBL" id="JACBZD010000001">
    <property type="protein sequence ID" value="NYI06784.1"/>
    <property type="molecule type" value="Genomic_DNA"/>
</dbReference>
<dbReference type="CDD" id="cd08253">
    <property type="entry name" value="zeta_crystallin"/>
    <property type="match status" value="1"/>
</dbReference>
<proteinExistence type="predicted"/>
<accession>A0A853A1J3</accession>
<dbReference type="InterPro" id="IPR011032">
    <property type="entry name" value="GroES-like_sf"/>
</dbReference>
<keyword evidence="1" id="KW-0521">NADP</keyword>
<dbReference type="InterPro" id="IPR036291">
    <property type="entry name" value="NAD(P)-bd_dom_sf"/>
</dbReference>
<dbReference type="Pfam" id="PF08240">
    <property type="entry name" value="ADH_N"/>
    <property type="match status" value="1"/>
</dbReference>
<evidence type="ECO:0000256" key="1">
    <source>
        <dbReference type="ARBA" id="ARBA00022857"/>
    </source>
</evidence>
<dbReference type="GO" id="GO:0016491">
    <property type="term" value="F:oxidoreductase activity"/>
    <property type="evidence" value="ECO:0007669"/>
    <property type="project" value="InterPro"/>
</dbReference>
<dbReference type="SMART" id="SM00829">
    <property type="entry name" value="PKS_ER"/>
    <property type="match status" value="1"/>
</dbReference>
<dbReference type="PANTHER" id="PTHR44154">
    <property type="entry name" value="QUINONE OXIDOREDUCTASE"/>
    <property type="match status" value="1"/>
</dbReference>
<name>A0A853A1J3_9ACTN</name>
<dbReference type="InterPro" id="IPR013149">
    <property type="entry name" value="ADH-like_C"/>
</dbReference>
<sequence length="336" mass="34747">MADLPERTAAAWIDRPGPVDAIRVGELPLPAVGSGEALVRVEAVAVNAVDTLVRSGAYPTPMSFPFVIGRDLAGTVVAVPDDGSAGGFAEGDRVWCNSMGHDGRPGAAAEYVAVPVERLYPLPEQTDAVTAVAVVHPAATAHLALFTHGRLRSTDTVFVAGAAGNVGAAAVRMASAAGARVIASAGRPDLEYCRSLGASLALDYHAPDLAERIRAAAPDGVDVYMDTSGRNDLTTAVELLAVRGRILVLAGLGRADGDPPLPVGPLYTKDASVLGFVISRARTTELAAAAERVNELLSAGMLSPRRIELLPLSAAAEAHRRVESGEAHGIRLVLRP</sequence>
<dbReference type="SUPFAM" id="SSF51735">
    <property type="entry name" value="NAD(P)-binding Rossmann-fold domains"/>
    <property type="match status" value="1"/>
</dbReference>
<dbReference type="InterPro" id="IPR051603">
    <property type="entry name" value="Zinc-ADH_QOR/CCCR"/>
</dbReference>
<gene>
    <name evidence="3" type="ORF">FHU37_003727</name>
</gene>
<dbReference type="AlphaFoldDB" id="A0A853A1J3"/>
<evidence type="ECO:0000313" key="4">
    <source>
        <dbReference type="Proteomes" id="UP000567795"/>
    </source>
</evidence>
<protein>
    <submittedName>
        <fullName evidence="3">NADPH:quinone reductase-like Zn-dependent oxidoreductase</fullName>
    </submittedName>
</protein>
<dbReference type="SUPFAM" id="SSF50129">
    <property type="entry name" value="GroES-like"/>
    <property type="match status" value="1"/>
</dbReference>
<dbReference type="Pfam" id="PF00107">
    <property type="entry name" value="ADH_zinc_N"/>
    <property type="match status" value="1"/>
</dbReference>
<comment type="caution">
    <text evidence="3">The sequence shown here is derived from an EMBL/GenBank/DDBJ whole genome shotgun (WGS) entry which is preliminary data.</text>
</comment>
<evidence type="ECO:0000259" key="2">
    <source>
        <dbReference type="SMART" id="SM00829"/>
    </source>
</evidence>